<keyword evidence="2" id="KW-1185">Reference proteome</keyword>
<gene>
    <name evidence="1" type="ORF">KIN20_000764</name>
</gene>
<dbReference type="Proteomes" id="UP001196413">
    <property type="component" value="Unassembled WGS sequence"/>
</dbReference>
<protein>
    <submittedName>
        <fullName evidence="1">Uncharacterized protein</fullName>
    </submittedName>
</protein>
<evidence type="ECO:0000313" key="2">
    <source>
        <dbReference type="Proteomes" id="UP001196413"/>
    </source>
</evidence>
<proteinExistence type="predicted"/>
<accession>A0AAD5QGD1</accession>
<organism evidence="1 2">
    <name type="scientific">Parelaphostrongylus tenuis</name>
    <name type="common">Meningeal worm</name>
    <dbReference type="NCBI Taxonomy" id="148309"/>
    <lineage>
        <taxon>Eukaryota</taxon>
        <taxon>Metazoa</taxon>
        <taxon>Ecdysozoa</taxon>
        <taxon>Nematoda</taxon>
        <taxon>Chromadorea</taxon>
        <taxon>Rhabditida</taxon>
        <taxon>Rhabditina</taxon>
        <taxon>Rhabditomorpha</taxon>
        <taxon>Strongyloidea</taxon>
        <taxon>Metastrongylidae</taxon>
        <taxon>Parelaphostrongylus</taxon>
    </lineage>
</organism>
<evidence type="ECO:0000313" key="1">
    <source>
        <dbReference type="EMBL" id="KAJ1346076.1"/>
    </source>
</evidence>
<dbReference type="AlphaFoldDB" id="A0AAD5QGD1"/>
<sequence length="173" mass="19255">MERERKKQLVITSVQVRLPKCQLVLARLLNDGLQSKDGLKTAPRLEKCRMNSARTRSFTVTGFTLPVKMVYSADATVRAKAFGIAASADAIQTLASRLVMQTIFDVLEQQSRSALLPDAITPATLHQLIVQITYEPLEFKDVAKDITNLSMMCKFSNSVPPFESAIITLKRAR</sequence>
<comment type="caution">
    <text evidence="1">The sequence shown here is derived from an EMBL/GenBank/DDBJ whole genome shotgun (WGS) entry which is preliminary data.</text>
</comment>
<reference evidence="1" key="1">
    <citation type="submission" date="2021-06" db="EMBL/GenBank/DDBJ databases">
        <title>Parelaphostrongylus tenuis whole genome reference sequence.</title>
        <authorList>
            <person name="Garwood T.J."/>
            <person name="Larsen P.A."/>
            <person name="Fountain-Jones N.M."/>
            <person name="Garbe J.R."/>
            <person name="Macchietto M.G."/>
            <person name="Kania S.A."/>
            <person name="Gerhold R.W."/>
            <person name="Richards J.E."/>
            <person name="Wolf T.M."/>
        </authorList>
    </citation>
    <scope>NUCLEOTIDE SEQUENCE</scope>
    <source>
        <strain evidence="1">MNPRO001-30</strain>
        <tissue evidence="1">Meninges</tissue>
    </source>
</reference>
<dbReference type="EMBL" id="JAHQIW010000109">
    <property type="protein sequence ID" value="KAJ1346076.1"/>
    <property type="molecule type" value="Genomic_DNA"/>
</dbReference>
<name>A0AAD5QGD1_PARTN</name>